<evidence type="ECO:0008006" key="3">
    <source>
        <dbReference type="Google" id="ProtNLM"/>
    </source>
</evidence>
<comment type="caution">
    <text evidence="1">The sequence shown here is derived from an EMBL/GenBank/DDBJ whole genome shotgun (WGS) entry which is preliminary data.</text>
</comment>
<dbReference type="RefSeq" id="WP_219317075.1">
    <property type="nucleotide sequence ID" value="NZ_JAHWYN010000006.1"/>
</dbReference>
<gene>
    <name evidence="1" type="ORF">KZH69_08850</name>
</gene>
<reference evidence="1 2" key="1">
    <citation type="submission" date="2021-07" db="EMBL/GenBank/DDBJ databases">
        <title>Flavobacterium sp. nov. isolated from sediment on the Taihu Lake.</title>
        <authorList>
            <person name="Qu J.-H."/>
        </authorList>
    </citation>
    <scope>NUCLEOTIDE SEQUENCE [LARGE SCALE GENOMIC DNA]</scope>
    <source>
        <strain evidence="1 2">NAS39</strain>
    </source>
</reference>
<proteinExistence type="predicted"/>
<organism evidence="1 2">
    <name type="scientific">Flavobacterium taihuense</name>
    <dbReference type="NCBI Taxonomy" id="2857508"/>
    <lineage>
        <taxon>Bacteria</taxon>
        <taxon>Pseudomonadati</taxon>
        <taxon>Bacteroidota</taxon>
        <taxon>Flavobacteriia</taxon>
        <taxon>Flavobacteriales</taxon>
        <taxon>Flavobacteriaceae</taxon>
        <taxon>Flavobacterium</taxon>
    </lineage>
</organism>
<keyword evidence="2" id="KW-1185">Reference proteome</keyword>
<name>A0ABS6XVB1_9FLAO</name>
<sequence length="116" mass="12872">MKYKKLITASICALTIISCESNTYEEISQTNEIINPTYIAHVKPIITENCISCHSTAGGQRPYLESNDEVKDAILNFGLINQIEAPSGLGMPLRGRMPQTKIDIIKLWSANGYINQ</sequence>
<dbReference type="Proteomes" id="UP000812031">
    <property type="component" value="Unassembled WGS sequence"/>
</dbReference>
<evidence type="ECO:0000313" key="1">
    <source>
        <dbReference type="EMBL" id="MBW4360591.1"/>
    </source>
</evidence>
<protein>
    <recommendedName>
        <fullName evidence="3">Cytochrome c domain-containing protein</fullName>
    </recommendedName>
</protein>
<accession>A0ABS6XVB1</accession>
<dbReference type="PROSITE" id="PS51257">
    <property type="entry name" value="PROKAR_LIPOPROTEIN"/>
    <property type="match status" value="1"/>
</dbReference>
<dbReference type="EMBL" id="JAHWYN010000006">
    <property type="protein sequence ID" value="MBW4360591.1"/>
    <property type="molecule type" value="Genomic_DNA"/>
</dbReference>
<evidence type="ECO:0000313" key="2">
    <source>
        <dbReference type="Proteomes" id="UP000812031"/>
    </source>
</evidence>